<evidence type="ECO:0000256" key="5">
    <source>
        <dbReference type="ARBA" id="ARBA00022885"/>
    </source>
</evidence>
<dbReference type="PROSITE" id="PS50893">
    <property type="entry name" value="ABC_TRANSPORTER_2"/>
    <property type="match status" value="1"/>
</dbReference>
<keyword evidence="1" id="KW-0813">Transport</keyword>
<name>A0ABP9ZG79_9LACO</name>
<evidence type="ECO:0000256" key="6">
    <source>
        <dbReference type="ARBA" id="ARBA00022967"/>
    </source>
</evidence>
<organism evidence="9 10">
    <name type="scientific">Apilactobacillus apinorum</name>
    <dbReference type="NCBI Taxonomy" id="1218495"/>
    <lineage>
        <taxon>Bacteria</taxon>
        <taxon>Bacillati</taxon>
        <taxon>Bacillota</taxon>
        <taxon>Bacilli</taxon>
        <taxon>Lactobacillales</taxon>
        <taxon>Lactobacillaceae</taxon>
        <taxon>Apilactobacillus</taxon>
    </lineage>
</organism>
<evidence type="ECO:0000256" key="2">
    <source>
        <dbReference type="ARBA" id="ARBA00022475"/>
    </source>
</evidence>
<comment type="caution">
    <text evidence="9">The sequence shown here is derived from an EMBL/GenBank/DDBJ whole genome shotgun (WGS) entry which is preliminary data.</text>
</comment>
<keyword evidence="5" id="KW-0918">Phosphonate transport</keyword>
<dbReference type="InterPro" id="IPR050086">
    <property type="entry name" value="MetN_ABC_transporter-like"/>
</dbReference>
<keyword evidence="4 9" id="KW-0067">ATP-binding</keyword>
<dbReference type="Proteomes" id="UP001438112">
    <property type="component" value="Unassembled WGS sequence"/>
</dbReference>
<dbReference type="GO" id="GO:0005524">
    <property type="term" value="F:ATP binding"/>
    <property type="evidence" value="ECO:0007669"/>
    <property type="project" value="UniProtKB-KW"/>
</dbReference>
<feature type="domain" description="ABC transporter" evidence="8">
    <location>
        <begin position="5"/>
        <end position="249"/>
    </location>
</feature>
<proteinExistence type="predicted"/>
<dbReference type="NCBIfam" id="TIGR02315">
    <property type="entry name" value="ABC_phnC"/>
    <property type="match status" value="1"/>
</dbReference>
<dbReference type="Gene3D" id="3.40.50.300">
    <property type="entry name" value="P-loop containing nucleotide triphosphate hydrolases"/>
    <property type="match status" value="1"/>
</dbReference>
<evidence type="ECO:0000256" key="7">
    <source>
        <dbReference type="ARBA" id="ARBA00023136"/>
    </source>
</evidence>
<dbReference type="InterPro" id="IPR003439">
    <property type="entry name" value="ABC_transporter-like_ATP-bd"/>
</dbReference>
<gene>
    <name evidence="9" type="primary">phnC</name>
    <name evidence="9" type="ORF">AP20H10_01370</name>
</gene>
<protein>
    <submittedName>
        <fullName evidence="9">Phosphonate ABC transporter ATP-binding protein</fullName>
    </submittedName>
</protein>
<sequence length="250" mass="27849">MESIISFKDVKKVYPNGNVGLKNINLDIKKGEFVAIVGLSGAGKSTLLRTINKMHDITSGDILVNGESIVHYRDKSLRKLRRNIGMIFQSFNLVKQSTVQRNVLNGRVGYYPTWKSVLGLFSKADKQKAVEALRSVNMIEKLYAKVDDLSGGQQQRVAIARTLMQDPNIILADEPIASLDPVTSSAVMDDLKRLNEELGMTVVVNLHSVRIARTYASRIIGIRAGEIVYDQPIENVKKEDFAEIYANKAK</sequence>
<keyword evidence="10" id="KW-1185">Reference proteome</keyword>
<dbReference type="Pfam" id="PF00005">
    <property type="entry name" value="ABC_tran"/>
    <property type="match status" value="1"/>
</dbReference>
<keyword evidence="6" id="KW-1278">Translocase</keyword>
<reference evidence="9 10" key="1">
    <citation type="submission" date="2024-03" db="EMBL/GenBank/DDBJ databases">
        <title>Inconsistent identification of Apilactobacillus kunkeei-related strains obtained by well-developed overall genome related indices.</title>
        <authorList>
            <person name="Maeno S."/>
            <person name="Endo A."/>
        </authorList>
    </citation>
    <scope>NUCLEOTIDE SEQUENCE [LARGE SCALE GENOMIC DNA]</scope>
    <source>
        <strain evidence="9 10">20H-10</strain>
    </source>
</reference>
<evidence type="ECO:0000313" key="10">
    <source>
        <dbReference type="Proteomes" id="UP001438112"/>
    </source>
</evidence>
<keyword evidence="7" id="KW-0472">Membrane</keyword>
<evidence type="ECO:0000259" key="8">
    <source>
        <dbReference type="PROSITE" id="PS50893"/>
    </source>
</evidence>
<accession>A0ABP9ZG79</accession>
<dbReference type="PROSITE" id="PS00211">
    <property type="entry name" value="ABC_TRANSPORTER_1"/>
    <property type="match status" value="1"/>
</dbReference>
<evidence type="ECO:0000256" key="1">
    <source>
        <dbReference type="ARBA" id="ARBA00022448"/>
    </source>
</evidence>
<dbReference type="InterPro" id="IPR012693">
    <property type="entry name" value="ABC_transpr_PhnC"/>
</dbReference>
<evidence type="ECO:0000256" key="3">
    <source>
        <dbReference type="ARBA" id="ARBA00022741"/>
    </source>
</evidence>
<dbReference type="InterPro" id="IPR017871">
    <property type="entry name" value="ABC_transporter-like_CS"/>
</dbReference>
<dbReference type="EMBL" id="BAABVV010000017">
    <property type="protein sequence ID" value="GAA6113774.1"/>
    <property type="molecule type" value="Genomic_DNA"/>
</dbReference>
<dbReference type="InterPro" id="IPR003593">
    <property type="entry name" value="AAA+_ATPase"/>
</dbReference>
<dbReference type="InterPro" id="IPR027417">
    <property type="entry name" value="P-loop_NTPase"/>
</dbReference>
<dbReference type="SUPFAM" id="SSF52540">
    <property type="entry name" value="P-loop containing nucleoside triphosphate hydrolases"/>
    <property type="match status" value="1"/>
</dbReference>
<keyword evidence="3" id="KW-0547">Nucleotide-binding</keyword>
<dbReference type="CDD" id="cd03256">
    <property type="entry name" value="ABC_PhnC_transporter"/>
    <property type="match status" value="1"/>
</dbReference>
<dbReference type="SMART" id="SM00382">
    <property type="entry name" value="AAA"/>
    <property type="match status" value="1"/>
</dbReference>
<evidence type="ECO:0000256" key="4">
    <source>
        <dbReference type="ARBA" id="ARBA00022840"/>
    </source>
</evidence>
<dbReference type="PANTHER" id="PTHR43166:SF6">
    <property type="entry name" value="PHOSPHONATES IMPORT ATP-BINDING PROTEIN PHNC"/>
    <property type="match status" value="1"/>
</dbReference>
<dbReference type="PANTHER" id="PTHR43166">
    <property type="entry name" value="AMINO ACID IMPORT ATP-BINDING PROTEIN"/>
    <property type="match status" value="1"/>
</dbReference>
<keyword evidence="2" id="KW-1003">Cell membrane</keyword>
<evidence type="ECO:0000313" key="9">
    <source>
        <dbReference type="EMBL" id="GAA6113774.1"/>
    </source>
</evidence>